<dbReference type="EMBL" id="JAOQAZ010000027">
    <property type="protein sequence ID" value="KAJ4251952.1"/>
    <property type="molecule type" value="Genomic_DNA"/>
</dbReference>
<accession>A0A9W8RTS4</accession>
<feature type="region of interest" description="Disordered" evidence="2">
    <location>
        <begin position="1008"/>
        <end position="1031"/>
    </location>
</feature>
<feature type="region of interest" description="Disordered" evidence="2">
    <location>
        <begin position="172"/>
        <end position="195"/>
    </location>
</feature>
<feature type="compositionally biased region" description="Polar residues" evidence="2">
    <location>
        <begin position="592"/>
        <end position="601"/>
    </location>
</feature>
<gene>
    <name evidence="3" type="ORF">NW762_011252</name>
</gene>
<feature type="compositionally biased region" description="Polar residues" evidence="2">
    <location>
        <begin position="334"/>
        <end position="349"/>
    </location>
</feature>
<dbReference type="InterPro" id="IPR008936">
    <property type="entry name" value="Rho_GTPase_activation_prot"/>
</dbReference>
<name>A0A9W8RTS4_9HYPO</name>
<dbReference type="Gene3D" id="1.10.555.10">
    <property type="entry name" value="Rho GTPase activation protein"/>
    <property type="match status" value="1"/>
</dbReference>
<protein>
    <recommendedName>
        <fullName evidence="5">Rho-GAP domain-containing protein</fullName>
    </recommendedName>
</protein>
<feature type="compositionally biased region" description="Polar residues" evidence="2">
    <location>
        <begin position="1070"/>
        <end position="1083"/>
    </location>
</feature>
<feature type="compositionally biased region" description="Basic residues" evidence="2">
    <location>
        <begin position="176"/>
        <end position="187"/>
    </location>
</feature>
<evidence type="ECO:0008006" key="5">
    <source>
        <dbReference type="Google" id="ProtNLM"/>
    </source>
</evidence>
<proteinExistence type="predicted"/>
<feature type="region of interest" description="Disordered" evidence="2">
    <location>
        <begin position="388"/>
        <end position="498"/>
    </location>
</feature>
<sequence>MLFDYYCCTEHGNVDITSTVRCANLPMHFQASVHDVASTFKRLLSVIPGGILGSLSLFDALIAIHSQLQGDPEFPRTKQTKVRARLIALAVATVKSQLRRELICAVFGLLSLIGRVAEITPREDEEGRPLPTEDLMGYNALGIVFGPLLLGDLLGLYSMKLATPKSGLLVLPLRSPKSRQDRHRRKTHENEIPGPPTVDKILIANTITEMLIVNWRDVVRQMKSLGMNRRHEENPSNHQNESREGVESDNFVIKKPQGWDREWRAGRREEETTRDSSPEPETPTLGISRQRSRNRGSSTSKKFGTRHHIGLLSPTVEESIPDVKSFHNARSQIRYSNPSERSSQNQSHMQGEVLPRNSRDEAVPGATDDLPKAQHTLHNGLVDYIASTPTPVAGTRDTMYRDSPRVSQEDVPPRTSSKQGMRTTPLQGASIEDTSSQDISMASTKEATSIERKGAIRKKYPGKDKYKQTPRRSIAIEWREPTTSPSGFSATDTSDFQSKHPEFISDKEALDAALKAHLDELNELDHSDQHRDSFDTDTKQMSQISSHDIKPGSPNQRSLGVSAEEPAQTGEYVLSGSAEDSKKRSPTHDLLASNSASTTPRQFYAPMRIPPSISGENQVSSGTSGGLPNVEERNSPQVNQGQDAEKQTFEGAISTFPYHQNTEDSERLHSSRVVSLPAETPKAEPLRGASTPWFSIPKRKPRALTRPSLSPTRQRGVKAMAAKFETGERSTETSPQPRSASRTQTLISHFSQPSPVKTVRSTRSVSTLGRHSLRNDSISSQNPLHSRIPPTGTNSLGRDVIEQDLRASIGEEAAMRAVELRKVEKELKQPQSSYQQTQMLAQRQTIPPRKPVPEAAGTGASLQNPLSLGKMMPYPKQPPIAQHLNLVRPPSSTSNMQHEEILSAPHGTPTPIPRPDSTTTLHAQIRSLQRQLDIKTEETLHLRRQLEVQEDADVGTLSQQLREAKQEAQMWRERAESAERRIKVFERSTARLRGIQEAKMIAEQNDIDTGGKLTSQDHEEHGETYEHKGDTFFENAAEYGSDTSGRTEDAGVVTARIRRCLHGLTDGPLDSSSPIAGPVQNTDTNDRPERNISQSAVEIWMAAQELLHLDEGQGQSKRDAS</sequence>
<dbReference type="Proteomes" id="UP001152049">
    <property type="component" value="Unassembled WGS sequence"/>
</dbReference>
<keyword evidence="4" id="KW-1185">Reference proteome</keyword>
<feature type="compositionally biased region" description="Polar residues" evidence="2">
    <location>
        <begin position="773"/>
        <end position="784"/>
    </location>
</feature>
<evidence type="ECO:0000256" key="1">
    <source>
        <dbReference type="SAM" id="Coils"/>
    </source>
</evidence>
<feature type="coiled-coil region" evidence="1">
    <location>
        <begin position="954"/>
        <end position="988"/>
    </location>
</feature>
<feature type="compositionally biased region" description="Polar residues" evidence="2">
    <location>
        <begin position="285"/>
        <end position="302"/>
    </location>
</feature>
<comment type="caution">
    <text evidence="3">The sequence shown here is derived from an EMBL/GenBank/DDBJ whole genome shotgun (WGS) entry which is preliminary data.</text>
</comment>
<keyword evidence="1" id="KW-0175">Coiled coil</keyword>
<dbReference type="OrthoDB" id="9994905at2759"/>
<organism evidence="3 4">
    <name type="scientific">Fusarium torreyae</name>
    <dbReference type="NCBI Taxonomy" id="1237075"/>
    <lineage>
        <taxon>Eukaryota</taxon>
        <taxon>Fungi</taxon>
        <taxon>Dikarya</taxon>
        <taxon>Ascomycota</taxon>
        <taxon>Pezizomycotina</taxon>
        <taxon>Sordariomycetes</taxon>
        <taxon>Hypocreomycetidae</taxon>
        <taxon>Hypocreales</taxon>
        <taxon>Nectriaceae</taxon>
        <taxon>Fusarium</taxon>
    </lineage>
</organism>
<evidence type="ECO:0000313" key="3">
    <source>
        <dbReference type="EMBL" id="KAJ4251952.1"/>
    </source>
</evidence>
<evidence type="ECO:0000313" key="4">
    <source>
        <dbReference type="Proteomes" id="UP001152049"/>
    </source>
</evidence>
<feature type="compositionally biased region" description="Basic and acidic residues" evidence="2">
    <location>
        <begin position="398"/>
        <end position="412"/>
    </location>
</feature>
<feature type="compositionally biased region" description="Polar residues" evidence="2">
    <location>
        <begin position="481"/>
        <end position="496"/>
    </location>
</feature>
<feature type="region of interest" description="Disordered" evidence="2">
    <location>
        <begin position="841"/>
        <end position="863"/>
    </location>
</feature>
<feature type="region of interest" description="Disordered" evidence="2">
    <location>
        <begin position="773"/>
        <end position="797"/>
    </location>
</feature>
<feature type="compositionally biased region" description="Basic and acidic residues" evidence="2">
    <location>
        <begin position="229"/>
        <end position="246"/>
    </location>
</feature>
<feature type="compositionally biased region" description="Basic and acidic residues" evidence="2">
    <location>
        <begin position="257"/>
        <end position="277"/>
    </location>
</feature>
<dbReference type="SUPFAM" id="SSF48350">
    <property type="entry name" value="GTPase activation domain, GAP"/>
    <property type="match status" value="1"/>
</dbReference>
<dbReference type="AlphaFoldDB" id="A0A9W8RTS4"/>
<reference evidence="3" key="1">
    <citation type="submission" date="2022-09" db="EMBL/GenBank/DDBJ databases">
        <title>Fusarium specimens isolated from Avocado Roots.</title>
        <authorList>
            <person name="Stajich J."/>
            <person name="Roper C."/>
            <person name="Heimlech-Rivalta G."/>
        </authorList>
    </citation>
    <scope>NUCLEOTIDE SEQUENCE</scope>
    <source>
        <strain evidence="3">CF00136</strain>
    </source>
</reference>
<evidence type="ECO:0000256" key="2">
    <source>
        <dbReference type="SAM" id="MobiDB-lite"/>
    </source>
</evidence>
<feature type="region of interest" description="Disordered" evidence="2">
    <location>
        <begin position="334"/>
        <end position="373"/>
    </location>
</feature>
<feature type="compositionally biased region" description="Polar residues" evidence="2">
    <location>
        <begin position="414"/>
        <end position="447"/>
    </location>
</feature>
<feature type="compositionally biased region" description="Basic and acidic residues" evidence="2">
    <location>
        <begin position="521"/>
        <end position="538"/>
    </location>
</feature>
<feature type="region of interest" description="Disordered" evidence="2">
    <location>
        <begin position="521"/>
        <end position="695"/>
    </location>
</feature>
<feature type="region of interest" description="Disordered" evidence="2">
    <location>
        <begin position="1064"/>
        <end position="1088"/>
    </location>
</feature>
<feature type="compositionally biased region" description="Basic and acidic residues" evidence="2">
    <location>
        <begin position="1015"/>
        <end position="1031"/>
    </location>
</feature>
<feature type="region of interest" description="Disordered" evidence="2">
    <location>
        <begin position="227"/>
        <end position="316"/>
    </location>
</feature>